<dbReference type="RefSeq" id="WP_139128838.1">
    <property type="nucleotide sequence ID" value="NZ_FMHT01000003.1"/>
</dbReference>
<keyword evidence="5" id="KW-1185">Reference proteome</keyword>
<keyword evidence="2" id="KW-0472">Membrane</keyword>
<evidence type="ECO:0000256" key="2">
    <source>
        <dbReference type="SAM" id="Phobius"/>
    </source>
</evidence>
<dbReference type="GO" id="GO:0030247">
    <property type="term" value="F:polysaccharide binding"/>
    <property type="evidence" value="ECO:0007669"/>
    <property type="project" value="InterPro"/>
</dbReference>
<feature type="domain" description="CBM2" evidence="3">
    <location>
        <begin position="118"/>
        <end position="217"/>
    </location>
</feature>
<sequence>MSVRSDGDPAARAATRLVASVPWAVVGIGVGLLVTLLVLAMSAFRGSERAAAPDPAPPMVFPSLPATAASPTPAEPRRATPTARVTAAPSASTSGRPTPRPSPTTDRPSLFGSGFGTVTARYRTLDSDQDTFRAELSVRNDTGASRGWEVELRFAGNVEGVRVSSSAAISVTVRGAGWYVVRGGPLAAGASQTVTLRFTGSGADEYPDQCTVEDGQCVLG</sequence>
<dbReference type="OrthoDB" id="3405376at2"/>
<dbReference type="Proteomes" id="UP000199699">
    <property type="component" value="Unassembled WGS sequence"/>
</dbReference>
<gene>
    <name evidence="4" type="ORF">GA0070616_0730</name>
</gene>
<dbReference type="InterPro" id="IPR012291">
    <property type="entry name" value="CBM2_carb-bd_dom_sf"/>
</dbReference>
<dbReference type="STRING" id="145857.GA0070616_0730"/>
<feature type="region of interest" description="Disordered" evidence="1">
    <location>
        <begin position="49"/>
        <end position="114"/>
    </location>
</feature>
<dbReference type="GO" id="GO:0005975">
    <property type="term" value="P:carbohydrate metabolic process"/>
    <property type="evidence" value="ECO:0007669"/>
    <property type="project" value="InterPro"/>
</dbReference>
<evidence type="ECO:0000259" key="3">
    <source>
        <dbReference type="SMART" id="SM00637"/>
    </source>
</evidence>
<evidence type="ECO:0000256" key="1">
    <source>
        <dbReference type="SAM" id="MobiDB-lite"/>
    </source>
</evidence>
<protein>
    <submittedName>
        <fullName evidence="4">Cellulose binding domain</fullName>
    </submittedName>
</protein>
<organism evidence="4 5">
    <name type="scientific">Micromonospora nigra</name>
    <dbReference type="NCBI Taxonomy" id="145857"/>
    <lineage>
        <taxon>Bacteria</taxon>
        <taxon>Bacillati</taxon>
        <taxon>Actinomycetota</taxon>
        <taxon>Actinomycetes</taxon>
        <taxon>Micromonosporales</taxon>
        <taxon>Micromonosporaceae</taxon>
        <taxon>Micromonospora</taxon>
    </lineage>
</organism>
<keyword evidence="2" id="KW-0812">Transmembrane</keyword>
<dbReference type="InterPro" id="IPR008965">
    <property type="entry name" value="CBM2/CBM3_carb-bd_dom_sf"/>
</dbReference>
<evidence type="ECO:0000313" key="4">
    <source>
        <dbReference type="EMBL" id="SCL15442.1"/>
    </source>
</evidence>
<evidence type="ECO:0000313" key="5">
    <source>
        <dbReference type="Proteomes" id="UP000199699"/>
    </source>
</evidence>
<dbReference type="SMART" id="SM00637">
    <property type="entry name" value="CBD_II"/>
    <property type="match status" value="1"/>
</dbReference>
<feature type="compositionally biased region" description="Low complexity" evidence="1">
    <location>
        <begin position="79"/>
        <end position="109"/>
    </location>
</feature>
<proteinExistence type="predicted"/>
<dbReference type="InterPro" id="IPR001919">
    <property type="entry name" value="CBD2"/>
</dbReference>
<keyword evidence="2" id="KW-1133">Transmembrane helix</keyword>
<dbReference type="Gene3D" id="2.60.40.290">
    <property type="match status" value="1"/>
</dbReference>
<dbReference type="SUPFAM" id="SSF49384">
    <property type="entry name" value="Carbohydrate-binding domain"/>
    <property type="match status" value="1"/>
</dbReference>
<reference evidence="4 5" key="1">
    <citation type="submission" date="2016-06" db="EMBL/GenBank/DDBJ databases">
        <authorList>
            <person name="Kjaerup R.B."/>
            <person name="Dalgaard T.S."/>
            <person name="Juul-Madsen H.R."/>
        </authorList>
    </citation>
    <scope>NUCLEOTIDE SEQUENCE [LARGE SCALE GENOMIC DNA]</scope>
    <source>
        <strain evidence="4 5">DSM 43818</strain>
    </source>
</reference>
<name>A0A1C6RE59_9ACTN</name>
<accession>A0A1C6RE59</accession>
<dbReference type="GO" id="GO:0004553">
    <property type="term" value="F:hydrolase activity, hydrolyzing O-glycosyl compounds"/>
    <property type="evidence" value="ECO:0007669"/>
    <property type="project" value="InterPro"/>
</dbReference>
<dbReference type="EMBL" id="FMHT01000003">
    <property type="protein sequence ID" value="SCL15442.1"/>
    <property type="molecule type" value="Genomic_DNA"/>
</dbReference>
<feature type="transmembrane region" description="Helical" evidence="2">
    <location>
        <begin position="20"/>
        <end position="40"/>
    </location>
</feature>
<dbReference type="AlphaFoldDB" id="A0A1C6RE59"/>